<dbReference type="EMBL" id="JH767163">
    <property type="protein sequence ID" value="EQC32531.1"/>
    <property type="molecule type" value="Genomic_DNA"/>
</dbReference>
<dbReference type="Proteomes" id="UP000030762">
    <property type="component" value="Unassembled WGS sequence"/>
</dbReference>
<evidence type="ECO:0000259" key="1">
    <source>
        <dbReference type="Pfam" id="PF08588"/>
    </source>
</evidence>
<dbReference type="STRING" id="1156394.T0QCW0"/>
<dbReference type="InterPro" id="IPR013897">
    <property type="entry name" value="Duc1"/>
</dbReference>
<protein>
    <recommendedName>
        <fullName evidence="1">Domain of unknown function at the cortex 1 domain-containing protein</fullName>
    </recommendedName>
</protein>
<evidence type="ECO:0000313" key="2">
    <source>
        <dbReference type="EMBL" id="EQC32531.1"/>
    </source>
</evidence>
<feature type="domain" description="Domain of unknown function at the cortex 1" evidence="1">
    <location>
        <begin position="31"/>
        <end position="248"/>
    </location>
</feature>
<dbReference type="OMA" id="KQPWHAP"/>
<dbReference type="OrthoDB" id="418495at2759"/>
<proteinExistence type="predicted"/>
<dbReference type="PANTHER" id="PTHR34826">
    <property type="entry name" value="UPF0590 PROTEIN C409.17C"/>
    <property type="match status" value="1"/>
</dbReference>
<dbReference type="InParanoid" id="T0QCW0"/>
<dbReference type="PANTHER" id="PTHR34826:SF2">
    <property type="entry name" value="UPF0590 PROTEIN C409.17C"/>
    <property type="match status" value="1"/>
</dbReference>
<dbReference type="RefSeq" id="XP_008614032.1">
    <property type="nucleotide sequence ID" value="XM_008615810.1"/>
</dbReference>
<name>T0QCW0_SAPDV</name>
<dbReference type="Pfam" id="PF08588">
    <property type="entry name" value="Duc1"/>
    <property type="match status" value="1"/>
</dbReference>
<dbReference type="VEuPathDB" id="FungiDB:SDRG_09857"/>
<dbReference type="eggNOG" id="ENOG502S6FM">
    <property type="taxonomic scope" value="Eukaryota"/>
</dbReference>
<reference evidence="2 3" key="1">
    <citation type="submission" date="2012-04" db="EMBL/GenBank/DDBJ databases">
        <title>The Genome Sequence of Saprolegnia declina VS20.</title>
        <authorList>
            <consortium name="The Broad Institute Genome Sequencing Platform"/>
            <person name="Russ C."/>
            <person name="Nusbaum C."/>
            <person name="Tyler B."/>
            <person name="van West P."/>
            <person name="Dieguez-Uribeondo J."/>
            <person name="de Bruijn I."/>
            <person name="Tripathy S."/>
            <person name="Jiang R."/>
            <person name="Young S.K."/>
            <person name="Zeng Q."/>
            <person name="Gargeya S."/>
            <person name="Fitzgerald M."/>
            <person name="Haas B."/>
            <person name="Abouelleil A."/>
            <person name="Alvarado L."/>
            <person name="Arachchi H.M."/>
            <person name="Berlin A."/>
            <person name="Chapman S.B."/>
            <person name="Goldberg J."/>
            <person name="Griggs A."/>
            <person name="Gujja S."/>
            <person name="Hansen M."/>
            <person name="Howarth C."/>
            <person name="Imamovic A."/>
            <person name="Larimer J."/>
            <person name="McCowen C."/>
            <person name="Montmayeur A."/>
            <person name="Murphy C."/>
            <person name="Neiman D."/>
            <person name="Pearson M."/>
            <person name="Priest M."/>
            <person name="Roberts A."/>
            <person name="Saif S."/>
            <person name="Shea T."/>
            <person name="Sisk P."/>
            <person name="Sykes S."/>
            <person name="Wortman J."/>
            <person name="Nusbaum C."/>
            <person name="Birren B."/>
        </authorList>
    </citation>
    <scope>NUCLEOTIDE SEQUENCE [LARGE SCALE GENOMIC DNA]</scope>
    <source>
        <strain evidence="2 3">VS20</strain>
    </source>
</reference>
<evidence type="ECO:0000313" key="3">
    <source>
        <dbReference type="Proteomes" id="UP000030762"/>
    </source>
</evidence>
<dbReference type="AlphaFoldDB" id="T0QCW0"/>
<dbReference type="GeneID" id="19950584"/>
<sequence length="278" mass="31879">MLAGVLEKQPWHAPSLNIYDMVLQKGSSALEPTRGQSILPNAMTPFEFENDFFKGKILFLLKTQPEPPKWQQLFTGHRRLFWIQLQGQFKHEPRGLVYIGGEVPNKMRLGYVTSTLCRVLLPILHLRVSGLHYCFGRLQAPDTAKELPHISFPLHLSVDEFHRTPEGHTPPRLGQNGFGETDDERAVRYAAKGEYAFNTRDTYTFSFHSEYVDFERWQLVNVPGLPSVPLETFWETMPMRIVAYSIASATDITSPLPHTQLEKQYYMNVELSPAKFAV</sequence>
<gene>
    <name evidence="2" type="ORF">SDRG_09857</name>
</gene>
<keyword evidence="3" id="KW-1185">Reference proteome</keyword>
<accession>T0QCW0</accession>
<organism evidence="2 3">
    <name type="scientific">Saprolegnia diclina (strain VS20)</name>
    <dbReference type="NCBI Taxonomy" id="1156394"/>
    <lineage>
        <taxon>Eukaryota</taxon>
        <taxon>Sar</taxon>
        <taxon>Stramenopiles</taxon>
        <taxon>Oomycota</taxon>
        <taxon>Saprolegniomycetes</taxon>
        <taxon>Saprolegniales</taxon>
        <taxon>Saprolegniaceae</taxon>
        <taxon>Saprolegnia</taxon>
    </lineage>
</organism>